<dbReference type="UniPathway" id="UPA00756"/>
<evidence type="ECO:0000256" key="5">
    <source>
        <dbReference type="ARBA" id="ARBA00010195"/>
    </source>
</evidence>
<dbReference type="Pfam" id="PF12529">
    <property type="entry name" value="Xylo_C"/>
    <property type="match status" value="1"/>
</dbReference>
<reference evidence="21" key="1">
    <citation type="submission" date="2020-10" db="EMBL/GenBank/DDBJ databases">
        <title>Feather gene expression reveals the developmental basis of iridescence in African starlings.</title>
        <authorList>
            <person name="Rubenstein D.R."/>
        </authorList>
    </citation>
    <scope>NUCLEOTIDE SEQUENCE</scope>
    <source>
        <strain evidence="21">SS15</strain>
        <tissue evidence="21">Liver</tissue>
    </source>
</reference>
<evidence type="ECO:0000256" key="7">
    <source>
        <dbReference type="ARBA" id="ARBA00011972"/>
    </source>
</evidence>
<dbReference type="InterPro" id="IPR003406">
    <property type="entry name" value="Glyco_trans_14"/>
</dbReference>
<evidence type="ECO:0000256" key="9">
    <source>
        <dbReference type="ARBA" id="ARBA00022676"/>
    </source>
</evidence>
<feature type="compositionally biased region" description="Basic and acidic residues" evidence="19">
    <location>
        <begin position="11"/>
        <end position="27"/>
    </location>
</feature>
<evidence type="ECO:0000256" key="17">
    <source>
        <dbReference type="ARBA" id="ARBA00032285"/>
    </source>
</evidence>
<dbReference type="GO" id="GO:0000139">
    <property type="term" value="C:Golgi membrane"/>
    <property type="evidence" value="ECO:0007669"/>
    <property type="project" value="UniProtKB-SubCell"/>
</dbReference>
<evidence type="ECO:0000256" key="12">
    <source>
        <dbReference type="ARBA" id="ARBA00023034"/>
    </source>
</evidence>
<comment type="similarity">
    <text evidence="5">Belongs to the glycosyltransferase 14 family. XylT subfamily.</text>
</comment>
<evidence type="ECO:0000256" key="8">
    <source>
        <dbReference type="ARBA" id="ARBA00015604"/>
    </source>
</evidence>
<name>A0A835NLP8_9PASS</name>
<dbReference type="GO" id="GO:0030158">
    <property type="term" value="F:protein xylosyltransferase activity"/>
    <property type="evidence" value="ECO:0007669"/>
    <property type="project" value="UniProtKB-EC"/>
</dbReference>
<feature type="compositionally biased region" description="Basic residues" evidence="19">
    <location>
        <begin position="1"/>
        <end position="10"/>
    </location>
</feature>
<reference evidence="22 23" key="2">
    <citation type="journal article" date="2021" name="J. Hered.">
        <title>Feather Gene Expression Elucidates the Developmental Basis of Plumage Iridescence in African Starlings.</title>
        <authorList>
            <person name="Rubenstein D.R."/>
            <person name="Corvelo A."/>
            <person name="MacManes M.D."/>
            <person name="Maia R."/>
            <person name="Narzisi G."/>
            <person name="Rousaki A."/>
            <person name="Vandenabeele P."/>
            <person name="Shawkey M.D."/>
            <person name="Solomon J."/>
        </authorList>
    </citation>
    <scope>NUCLEOTIDE SEQUENCE [LARGE SCALE GENOMIC DNA]</scope>
    <source>
        <strain evidence="22">SS15</strain>
    </source>
</reference>
<comment type="catalytic activity">
    <reaction evidence="18">
        <text>UDP-alpha-D-xylose + L-seryl-[protein] = 3-O-(beta-D-xylosyl)-L-seryl-[protein] + UDP + H(+)</text>
        <dbReference type="Rhea" id="RHEA:50192"/>
        <dbReference type="Rhea" id="RHEA-COMP:9863"/>
        <dbReference type="Rhea" id="RHEA-COMP:12567"/>
        <dbReference type="ChEBI" id="CHEBI:15378"/>
        <dbReference type="ChEBI" id="CHEBI:29999"/>
        <dbReference type="ChEBI" id="CHEBI:57632"/>
        <dbReference type="ChEBI" id="CHEBI:58223"/>
        <dbReference type="ChEBI" id="CHEBI:132085"/>
        <dbReference type="EC" id="2.4.2.26"/>
    </reaction>
</comment>
<evidence type="ECO:0000313" key="22">
    <source>
        <dbReference type="EMBL" id="KAI1233807.1"/>
    </source>
</evidence>
<dbReference type="OrthoDB" id="2019572at2759"/>
<keyword evidence="23" id="KW-1185">Reference proteome</keyword>
<dbReference type="EMBL" id="JADDUC020000017">
    <property type="protein sequence ID" value="KAI1233807.1"/>
    <property type="molecule type" value="Genomic_DNA"/>
</dbReference>
<evidence type="ECO:0000256" key="16">
    <source>
        <dbReference type="ARBA" id="ARBA00030536"/>
    </source>
</evidence>
<evidence type="ECO:0000256" key="13">
    <source>
        <dbReference type="ARBA" id="ARBA00023136"/>
    </source>
</evidence>
<feature type="region of interest" description="Disordered" evidence="19">
    <location>
        <begin position="1450"/>
        <end position="1476"/>
    </location>
</feature>
<evidence type="ECO:0000256" key="6">
    <source>
        <dbReference type="ARBA" id="ARBA00011245"/>
    </source>
</evidence>
<evidence type="ECO:0000256" key="3">
    <source>
        <dbReference type="ARBA" id="ARBA00004840"/>
    </source>
</evidence>
<evidence type="ECO:0000256" key="15">
    <source>
        <dbReference type="ARBA" id="ARBA00023180"/>
    </source>
</evidence>
<feature type="region of interest" description="Disordered" evidence="19">
    <location>
        <begin position="1"/>
        <end position="60"/>
    </location>
</feature>
<feature type="non-terminal residue" evidence="21">
    <location>
        <position position="1522"/>
    </location>
</feature>
<keyword evidence="9" id="KW-0328">Glycosyltransferase</keyword>
<dbReference type="EMBL" id="JADDUC010000126">
    <property type="protein sequence ID" value="KAG0117897.1"/>
    <property type="molecule type" value="Genomic_DNA"/>
</dbReference>
<feature type="compositionally biased region" description="Basic residues" evidence="19">
    <location>
        <begin position="51"/>
        <end position="60"/>
    </location>
</feature>
<comment type="caution">
    <text evidence="21">The sequence shown here is derived from an EMBL/GenBank/DDBJ whole genome shotgun (WGS) entry which is preliminary data.</text>
</comment>
<feature type="domain" description="Xylosyltransferase C-terminal" evidence="20">
    <location>
        <begin position="473"/>
        <end position="653"/>
    </location>
</feature>
<dbReference type="PANTHER" id="PTHR46025">
    <property type="entry name" value="XYLOSYLTRANSFERASE OXT"/>
    <property type="match status" value="1"/>
</dbReference>
<evidence type="ECO:0000256" key="2">
    <source>
        <dbReference type="ARBA" id="ARBA00004323"/>
    </source>
</evidence>
<proteinExistence type="inferred from homology"/>
<evidence type="ECO:0000256" key="1">
    <source>
        <dbReference type="ARBA" id="ARBA00001968"/>
    </source>
</evidence>
<dbReference type="PANTHER" id="PTHR46025:SF2">
    <property type="entry name" value="XYLOSYLTRANSFERASE 1"/>
    <property type="match status" value="1"/>
</dbReference>
<keyword evidence="13" id="KW-0472">Membrane</keyword>
<evidence type="ECO:0000259" key="20">
    <source>
        <dbReference type="Pfam" id="PF12529"/>
    </source>
</evidence>
<keyword evidence="11" id="KW-0479">Metal-binding</keyword>
<comment type="cofactor">
    <cofactor evidence="1">
        <name>a divalent metal cation</name>
        <dbReference type="ChEBI" id="CHEBI:60240"/>
    </cofactor>
</comment>
<evidence type="ECO:0000313" key="23">
    <source>
        <dbReference type="Proteomes" id="UP000618051"/>
    </source>
</evidence>
<gene>
    <name evidence="22" type="ORF">IHE44_0004254</name>
    <name evidence="21" type="ORF">IHE44_002091</name>
</gene>
<reference evidence="22" key="3">
    <citation type="submission" date="2022-01" db="EMBL/GenBank/DDBJ databases">
        <authorList>
            <person name="Rubenstein D.R."/>
        </authorList>
    </citation>
    <scope>NUCLEOTIDE SEQUENCE</scope>
    <source>
        <strain evidence="22">SS15</strain>
        <tissue evidence="22">Liver</tissue>
    </source>
</reference>
<comment type="pathway">
    <text evidence="3">Glycan metabolism; chondroitin sulfate biosynthesis.</text>
</comment>
<feature type="compositionally biased region" description="Low complexity" evidence="19">
    <location>
        <begin position="1450"/>
        <end position="1464"/>
    </location>
</feature>
<keyword evidence="14" id="KW-1015">Disulfide bond</keyword>
<feature type="compositionally biased region" description="Polar residues" evidence="19">
    <location>
        <begin position="29"/>
        <end position="38"/>
    </location>
</feature>
<evidence type="ECO:0000313" key="21">
    <source>
        <dbReference type="EMBL" id="KAG0117897.1"/>
    </source>
</evidence>
<comment type="subcellular location">
    <subcellularLocation>
        <location evidence="2">Golgi apparatus membrane</location>
        <topology evidence="2">Single-pass type II membrane protein</topology>
    </subcellularLocation>
</comment>
<evidence type="ECO:0000256" key="14">
    <source>
        <dbReference type="ARBA" id="ARBA00023157"/>
    </source>
</evidence>
<dbReference type="InterPro" id="IPR043538">
    <property type="entry name" value="XYLT"/>
</dbReference>
<dbReference type="Pfam" id="PF02485">
    <property type="entry name" value="Branch"/>
    <property type="match status" value="1"/>
</dbReference>
<dbReference type="InterPro" id="IPR024448">
    <property type="entry name" value="XylT_C"/>
</dbReference>
<dbReference type="GO" id="GO:0050650">
    <property type="term" value="P:chondroitin sulfate proteoglycan biosynthetic process"/>
    <property type="evidence" value="ECO:0007669"/>
    <property type="project" value="TreeGrafter"/>
</dbReference>
<keyword evidence="10" id="KW-0808">Transferase</keyword>
<dbReference type="UniPathway" id="UPA00755"/>
<dbReference type="EC" id="2.4.2.26" evidence="7"/>
<keyword evidence="15" id="KW-0325">Glycoprotein</keyword>
<comment type="pathway">
    <text evidence="4">Glycan metabolism; heparan sulfate biosynthesis.</text>
</comment>
<dbReference type="GO" id="GO:0015012">
    <property type="term" value="P:heparan sulfate proteoglycan biosynthetic process"/>
    <property type="evidence" value="ECO:0007669"/>
    <property type="project" value="UniProtKB-UniPathway"/>
</dbReference>
<evidence type="ECO:0000256" key="10">
    <source>
        <dbReference type="ARBA" id="ARBA00022679"/>
    </source>
</evidence>
<evidence type="ECO:0000256" key="18">
    <source>
        <dbReference type="ARBA" id="ARBA00047847"/>
    </source>
</evidence>
<organism evidence="21">
    <name type="scientific">Lamprotornis superbus</name>
    <dbReference type="NCBI Taxonomy" id="245042"/>
    <lineage>
        <taxon>Eukaryota</taxon>
        <taxon>Metazoa</taxon>
        <taxon>Chordata</taxon>
        <taxon>Craniata</taxon>
        <taxon>Vertebrata</taxon>
        <taxon>Euteleostomi</taxon>
        <taxon>Archelosauria</taxon>
        <taxon>Archosauria</taxon>
        <taxon>Dinosauria</taxon>
        <taxon>Saurischia</taxon>
        <taxon>Theropoda</taxon>
        <taxon>Coelurosauria</taxon>
        <taxon>Aves</taxon>
        <taxon>Neognathae</taxon>
        <taxon>Neoaves</taxon>
        <taxon>Telluraves</taxon>
        <taxon>Australaves</taxon>
        <taxon>Passeriformes</taxon>
        <taxon>Sturnidae</taxon>
        <taxon>Lamprotornis</taxon>
    </lineage>
</organism>
<evidence type="ECO:0000256" key="19">
    <source>
        <dbReference type="SAM" id="MobiDB-lite"/>
    </source>
</evidence>
<sequence>DGYFSHRPKEKMRTDSNNENSVPKDFETIDNSNFAPRTQRQKHQSELVKKPLSKQKEHLRKKLEEERMKENLLLGKNSNEVVQFSDHLGKNSSNSNNLKEIDRFPTQQLLQKMELSPPELKYEQPPKCEVTGKEAISAVSRAKSQQCRQQIADVYCQHKLGKLMPEQVTRFCALEGKANNNVQWDEDSVEYMPANPVRIAFVLVVHGRASRQLQRMFKAIYHKDHFYYIHVDKRSNYLHRQVLQFASQYPNVRVTSWRMATIWGGASLLTTYLQTMKDLMEMSDWPWDFFINLSAADYPIRTNDQLVAFLSRYRDMNFLKSHGRDNARFIRKQGLDRLFLECDTHMWRLGDRKIPEGITVDGGSDWFLLNRKFVEYVTFSNDDLVTKMKRFYSYTLLPAESFFHTVLENSPFCDSMVDNNLRITNWNRKLGCKCQYKHIVDWCGCSPNDFKPADFHRFQFEAVVNQEIIGQLDYYLYGNYPPGTPGLRSYWENVYEEPDGLGALSDVALTMFHSFSRLGLRRAESSFHAAGDNSCRYYPMGHPVSIHLYFLADRFQGFLIRHHATNLAVSKLETLETWVMPKKVFKIASPPSDFGRLQFSEIGTEWDAKERLFRNFGGLLGPTDEPVGMQKWGKGPNVTVTVIWVDPINVIAATYDILIESSAEFTHYKPPLNLPLRPGVWTIKILHHWVQVAETKFLVTPLTFSNQQPIKHEEAIKLHSGPPKNAYMEQSFQGLNPVLNIPVSAARADQARRNAALLGARLDAWVDSLVSSVWSAVDICSVGPTACPVLQGCAQTAWSSLSPDPKSELGPVKPDGRLRYFWKPPVPEYFHRLPVEQWLLWFEMAALGAWDEYCQWSEENNFTDLTFGEEENSEQGPTVGTKHKGYASSSECAVIRELPACHWHALLVVFPAPKASGVGHMKPWPTPALSIEQEVLYLSELNALGFFRNPAADEESLVFKAAFSQFSTCTQGGVGESQQLPCPDFQAWESNICERRLGYLLLLQPGIEEPKKCELELRTARKNLCIVEEIDLQHLHHHHHSERKNNQVGEHLKLRLQGLTACVTQDHSSIRVSQLPETMCLSCILCQWEFGCLSDKANFFAEKEMDECVSYLKELCCLVIFRRRSGPEHIQPVFPVLLPATMGAAFMSTFGNLSLSELSHRQCCSLTWGLPPLQGYKVDELCRAPSTASTVAPRETSKFLSSNPDVCFWARASLPLPVMTRNDFSENLLCKAQESQFTMERIQASSCTLFWKRPDWTLQLKHDVNVHIRCTPWLPHPGEAFGSTALAASGLFSELMPPPQQAVQLYRALSHWPSWAGNPCTCPQAAPGQQSLPASLATWKLPKTLRTAPALAFRGRNYFLPQVKKKKCCELLPSSLATAGPAKPWGRQNSLFRSFLVSFSPSLHRSMLVCERPCMPGKCILETQCEWFLVLGCRAGLALPMGTSRVPLLAPSASSPSAQRAQAPPRKPKLVSGISYGKPPITAKSPLGRVTAAQPSHTPWSMWDPALPHCVWVGMNKSSGAA</sequence>
<accession>A0A835NLP8</accession>
<evidence type="ECO:0000256" key="4">
    <source>
        <dbReference type="ARBA" id="ARBA00005093"/>
    </source>
</evidence>
<dbReference type="Proteomes" id="UP000618051">
    <property type="component" value="Unassembled WGS sequence"/>
</dbReference>
<protein>
    <recommendedName>
        <fullName evidence="8">Xylosyltransferase 1</fullName>
        <ecNumber evidence="7">2.4.2.26</ecNumber>
    </recommendedName>
    <alternativeName>
        <fullName evidence="16">Peptide O-xylosyltransferase 1</fullName>
    </alternativeName>
    <alternativeName>
        <fullName evidence="17">Xylosyltransferase I</fullName>
    </alternativeName>
</protein>
<keyword evidence="12" id="KW-0333">Golgi apparatus</keyword>
<comment type="subunit">
    <text evidence="6">Monomer.</text>
</comment>
<evidence type="ECO:0000256" key="11">
    <source>
        <dbReference type="ARBA" id="ARBA00022723"/>
    </source>
</evidence>
<dbReference type="GO" id="GO:0046872">
    <property type="term" value="F:metal ion binding"/>
    <property type="evidence" value="ECO:0007669"/>
    <property type="project" value="UniProtKB-KW"/>
</dbReference>